<keyword evidence="1" id="KW-0812">Transmembrane</keyword>
<keyword evidence="1" id="KW-0472">Membrane</keyword>
<dbReference type="AlphaFoldDB" id="A0AAW7YRG1"/>
<dbReference type="Pfam" id="PF22564">
    <property type="entry name" value="HAAS"/>
    <property type="match status" value="1"/>
</dbReference>
<keyword evidence="3" id="KW-1185">Reference proteome</keyword>
<feature type="transmembrane region" description="Helical" evidence="1">
    <location>
        <begin position="101"/>
        <end position="129"/>
    </location>
</feature>
<evidence type="ECO:0000313" key="3">
    <source>
        <dbReference type="Proteomes" id="UP001170310"/>
    </source>
</evidence>
<dbReference type="EMBL" id="JAUOQO010000014">
    <property type="protein sequence ID" value="MDO6574855.1"/>
    <property type="molecule type" value="Genomic_DNA"/>
</dbReference>
<accession>A0AAW7YRG1</accession>
<organism evidence="2 3">
    <name type="scientific">Staphylococcus pasteuri_A</name>
    <dbReference type="NCBI Taxonomy" id="3062664"/>
    <lineage>
        <taxon>Bacteria</taxon>
        <taxon>Bacillati</taxon>
        <taxon>Bacillota</taxon>
        <taxon>Bacilli</taxon>
        <taxon>Bacillales</taxon>
        <taxon>Staphylococcaceae</taxon>
        <taxon>Staphylococcus</taxon>
    </lineage>
</organism>
<evidence type="ECO:0000256" key="1">
    <source>
        <dbReference type="SAM" id="Phobius"/>
    </source>
</evidence>
<evidence type="ECO:0000313" key="2">
    <source>
        <dbReference type="EMBL" id="MDO6574855.1"/>
    </source>
</evidence>
<feature type="transmembrane region" description="Helical" evidence="1">
    <location>
        <begin position="78"/>
        <end position="95"/>
    </location>
</feature>
<gene>
    <name evidence="2" type="ORF">Q4528_12025</name>
</gene>
<feature type="transmembrane region" description="Helical" evidence="1">
    <location>
        <begin position="141"/>
        <end position="166"/>
    </location>
</feature>
<dbReference type="RefSeq" id="WP_017636497.1">
    <property type="nucleotide sequence ID" value="NZ_JAUOQO010000014.1"/>
</dbReference>
<reference evidence="2" key="1">
    <citation type="submission" date="2023-07" db="EMBL/GenBank/DDBJ databases">
        <title>Genome content predicts the carbon catabolic preferences of heterotrophic bacteria.</title>
        <authorList>
            <person name="Gralka M."/>
        </authorList>
    </citation>
    <scope>NUCLEOTIDE SEQUENCE</scope>
    <source>
        <strain evidence="2">E2R20</strain>
    </source>
</reference>
<keyword evidence="1" id="KW-1133">Transmembrane helix</keyword>
<name>A0AAW7YRG1_9STAP</name>
<sequence length="186" mass="21263">MNKERYLKQLVANLKHMDNTDKQDIYNEYETHFISGKNEGKSEEDIAKQLGDPKMIAKELNATMAIEKVDEKSNLKSIFKAILAVMGLGLFNFFIVLVPAFFILMIFFTLIVFTLILFSAPIFLIIKFATEGSNSIILYDVYMAGLMFGISLMLLAITILLIKWFLKLTVMYLKWNVSFVKGSVHP</sequence>
<dbReference type="Proteomes" id="UP001170310">
    <property type="component" value="Unassembled WGS sequence"/>
</dbReference>
<proteinExistence type="predicted"/>
<protein>
    <submittedName>
        <fullName evidence="2">DUF1700 domain-containing protein</fullName>
    </submittedName>
</protein>
<comment type="caution">
    <text evidence="2">The sequence shown here is derived from an EMBL/GenBank/DDBJ whole genome shotgun (WGS) entry which is preliminary data.</text>
</comment>